<comment type="similarity">
    <text evidence="2">In the central section; belongs to the 3-hydroxyacyl-CoA dehydrogenase family.</text>
</comment>
<dbReference type="SUPFAM" id="SSF52096">
    <property type="entry name" value="ClpP/crotonase"/>
    <property type="match status" value="1"/>
</dbReference>
<dbReference type="CDD" id="cd06558">
    <property type="entry name" value="crotonase-like"/>
    <property type="match status" value="1"/>
</dbReference>
<dbReference type="Pfam" id="PF02737">
    <property type="entry name" value="3HCDH_N"/>
    <property type="match status" value="1"/>
</dbReference>
<dbReference type="EMBL" id="UOFF01000087">
    <property type="protein sequence ID" value="VAW55278.1"/>
    <property type="molecule type" value="Genomic_DNA"/>
</dbReference>
<keyword evidence="13" id="KW-0413">Isomerase</keyword>
<protein>
    <recommendedName>
        <fullName evidence="4">enoyl-CoA hydratase</fullName>
        <ecNumber evidence="4">4.2.1.17</ecNumber>
    </recommendedName>
</protein>
<organism evidence="13">
    <name type="scientific">hydrothermal vent metagenome</name>
    <dbReference type="NCBI Taxonomy" id="652676"/>
    <lineage>
        <taxon>unclassified sequences</taxon>
        <taxon>metagenomes</taxon>
        <taxon>ecological metagenomes</taxon>
    </lineage>
</organism>
<evidence type="ECO:0000256" key="9">
    <source>
        <dbReference type="ARBA" id="ARBA00023239"/>
    </source>
</evidence>
<reference evidence="13" key="1">
    <citation type="submission" date="2018-06" db="EMBL/GenBank/DDBJ databases">
        <authorList>
            <person name="Zhirakovskaya E."/>
        </authorList>
    </citation>
    <scope>NUCLEOTIDE SEQUENCE</scope>
</reference>
<dbReference type="PROSITE" id="PS00067">
    <property type="entry name" value="3HCDH"/>
    <property type="match status" value="1"/>
</dbReference>
<dbReference type="InterPro" id="IPR006176">
    <property type="entry name" value="3-OHacyl-CoA_DH_NAD-bd"/>
</dbReference>
<dbReference type="Pfam" id="PF00725">
    <property type="entry name" value="3HCDH"/>
    <property type="match status" value="1"/>
</dbReference>
<dbReference type="SUPFAM" id="SSF48179">
    <property type="entry name" value="6-phosphogluconate dehydrogenase C-terminal domain-like"/>
    <property type="match status" value="2"/>
</dbReference>
<dbReference type="EC" id="4.2.1.17" evidence="4"/>
<evidence type="ECO:0000256" key="10">
    <source>
        <dbReference type="ARBA" id="ARBA00023268"/>
    </source>
</evidence>
<dbReference type="GO" id="GO:0004300">
    <property type="term" value="F:enoyl-CoA hydratase activity"/>
    <property type="evidence" value="ECO:0007669"/>
    <property type="project" value="UniProtKB-EC"/>
</dbReference>
<feature type="domain" description="3-hydroxyacyl-CoA dehydrogenase C-terminal" evidence="11">
    <location>
        <begin position="483"/>
        <end position="574"/>
    </location>
</feature>
<evidence type="ECO:0000256" key="4">
    <source>
        <dbReference type="ARBA" id="ARBA00012076"/>
    </source>
</evidence>
<dbReference type="GO" id="GO:0016853">
    <property type="term" value="F:isomerase activity"/>
    <property type="evidence" value="ECO:0007669"/>
    <property type="project" value="UniProtKB-KW"/>
</dbReference>
<dbReference type="PANTHER" id="PTHR43612:SF3">
    <property type="entry name" value="TRIFUNCTIONAL ENZYME SUBUNIT ALPHA, MITOCHONDRIAL"/>
    <property type="match status" value="1"/>
</dbReference>
<evidence type="ECO:0000259" key="12">
    <source>
        <dbReference type="Pfam" id="PF02737"/>
    </source>
</evidence>
<dbReference type="PANTHER" id="PTHR43612">
    <property type="entry name" value="TRIFUNCTIONAL ENZYME SUBUNIT ALPHA"/>
    <property type="match status" value="1"/>
</dbReference>
<accession>A0A3B0WGX4</accession>
<dbReference type="UniPathway" id="UPA00659"/>
<feature type="domain" description="3-hydroxyacyl-CoA dehydrogenase NAD binding" evidence="12">
    <location>
        <begin position="306"/>
        <end position="479"/>
    </location>
</feature>
<keyword evidence="5" id="KW-0276">Fatty acid metabolism</keyword>
<keyword evidence="8" id="KW-0443">Lipid metabolism</keyword>
<dbReference type="InterPro" id="IPR029045">
    <property type="entry name" value="ClpP/crotonase-like_dom_sf"/>
</dbReference>
<dbReference type="InterPro" id="IPR050136">
    <property type="entry name" value="FA_oxidation_alpha_subunit"/>
</dbReference>
<dbReference type="SUPFAM" id="SSF51735">
    <property type="entry name" value="NAD(P)-binding Rossmann-fold domains"/>
    <property type="match status" value="1"/>
</dbReference>
<evidence type="ECO:0000256" key="6">
    <source>
        <dbReference type="ARBA" id="ARBA00023002"/>
    </source>
</evidence>
<comment type="similarity">
    <text evidence="3">In the N-terminal section; belongs to the enoyl-CoA hydratase/isomerase family.</text>
</comment>
<sequence length="673" mass="74724">MSYKNWTIEKDTDGICWLHLDVENSSTNILRSDVLDELSEILDDISQSSPTGVIFVSDKNNGFIAGADINEFTKITTHEQATEMLKRGHAIMNKIASLPFTTVAMIKGFCLGGGFELALACTYRIMCDDKNTRVGLPEIKLGIHPGYGGTVRCIQKAGPLAAMNAMLSGRMLAGRVAKKLGLTDDLVPERQLVRAARQFVINRPHKKELSIKNKILNHRLIRPFVANQMRKQVAKKASKQHYPAPYKLIELWQHHMDNPRRMLEKEIESVASLVTDDTAKNLVRVFFLQESLKTQGHKNDFIAKHIHVIGGGIMGGDIAAWCALQGFNVTVQDQNPEALAGTMKRSMNMFKKKFKKDKRAIRESMDRLIPDTNGMGVSHADLIIEAIFEDKNVKQALYKTIEPRMKDGAILATNTSSIPLEELATCLQKPEHLVGIHFFNPVALMPLVEIVRGESTSDDTMKKSLAFGRQIDKLPLPVKSSPGFLVNRILMPYLMEAVEMVGEGIAPEAIDNAALNFGMPMGPIELADTVGLDVCKSVATILSGGETLDLPKKMQSMVERGKLGKKTGQGFYKWNHGKPMKNAKANSGNLTEIQDRMLLRFLNETTACKREKVVEGDDLIDAGIIFGTGFAPFRGGPLHYIQSQGAKKLDERLHQLKEQYGDRFISDDAWASI</sequence>
<evidence type="ECO:0000256" key="2">
    <source>
        <dbReference type="ARBA" id="ARBA00007005"/>
    </source>
</evidence>
<evidence type="ECO:0000256" key="3">
    <source>
        <dbReference type="ARBA" id="ARBA00008750"/>
    </source>
</evidence>
<keyword evidence="7" id="KW-0520">NAD</keyword>
<comment type="pathway">
    <text evidence="1">Lipid metabolism; fatty acid beta-oxidation.</text>
</comment>
<dbReference type="Gene3D" id="1.10.1040.50">
    <property type="match status" value="1"/>
</dbReference>
<evidence type="ECO:0000313" key="13">
    <source>
        <dbReference type="EMBL" id="VAW55278.1"/>
    </source>
</evidence>
<dbReference type="InterPro" id="IPR001753">
    <property type="entry name" value="Enoyl-CoA_hydra/iso"/>
</dbReference>
<gene>
    <name evidence="13" type="ORF">MNBD_GAMMA07-1527</name>
</gene>
<dbReference type="InterPro" id="IPR006108">
    <property type="entry name" value="3HC_DH_C"/>
</dbReference>
<proteinExistence type="inferred from homology"/>
<dbReference type="InterPro" id="IPR036291">
    <property type="entry name" value="NAD(P)-bd_dom_sf"/>
</dbReference>
<keyword evidence="6 13" id="KW-0560">Oxidoreductase</keyword>
<dbReference type="AlphaFoldDB" id="A0A3B0WGX4"/>
<dbReference type="InterPro" id="IPR006180">
    <property type="entry name" value="3-OHacyl-CoA_DH_CS"/>
</dbReference>
<evidence type="ECO:0000259" key="11">
    <source>
        <dbReference type="Pfam" id="PF00725"/>
    </source>
</evidence>
<dbReference type="Gene3D" id="3.40.50.720">
    <property type="entry name" value="NAD(P)-binding Rossmann-like Domain"/>
    <property type="match status" value="1"/>
</dbReference>
<dbReference type="FunFam" id="3.40.50.720:FF:000009">
    <property type="entry name" value="Fatty oxidation complex, alpha subunit"/>
    <property type="match status" value="1"/>
</dbReference>
<keyword evidence="9 13" id="KW-0456">Lyase</keyword>
<dbReference type="GO" id="GO:0016509">
    <property type="term" value="F:long-chain (3S)-3-hydroxyacyl-CoA dehydrogenase (NAD+) activity"/>
    <property type="evidence" value="ECO:0007669"/>
    <property type="project" value="TreeGrafter"/>
</dbReference>
<dbReference type="GO" id="GO:0006635">
    <property type="term" value="P:fatty acid beta-oxidation"/>
    <property type="evidence" value="ECO:0007669"/>
    <property type="project" value="UniProtKB-UniPathway"/>
</dbReference>
<keyword evidence="10" id="KW-0511">Multifunctional enzyme</keyword>
<evidence type="ECO:0000256" key="7">
    <source>
        <dbReference type="ARBA" id="ARBA00023027"/>
    </source>
</evidence>
<name>A0A3B0WGX4_9ZZZZ</name>
<dbReference type="InterPro" id="IPR008927">
    <property type="entry name" value="6-PGluconate_DH-like_C_sf"/>
</dbReference>
<evidence type="ECO:0000256" key="8">
    <source>
        <dbReference type="ARBA" id="ARBA00023098"/>
    </source>
</evidence>
<evidence type="ECO:0000256" key="1">
    <source>
        <dbReference type="ARBA" id="ARBA00005005"/>
    </source>
</evidence>
<dbReference type="Pfam" id="PF00378">
    <property type="entry name" value="ECH_1"/>
    <property type="match status" value="1"/>
</dbReference>
<dbReference type="Gene3D" id="3.90.226.10">
    <property type="entry name" value="2-enoyl-CoA Hydratase, Chain A, domain 1"/>
    <property type="match status" value="1"/>
</dbReference>
<dbReference type="GO" id="GO:0070403">
    <property type="term" value="F:NAD+ binding"/>
    <property type="evidence" value="ECO:0007669"/>
    <property type="project" value="InterPro"/>
</dbReference>
<evidence type="ECO:0000256" key="5">
    <source>
        <dbReference type="ARBA" id="ARBA00022832"/>
    </source>
</evidence>